<name>A0A8H6ZUP2_PLEOS</name>
<dbReference type="SUPFAM" id="SSF48056">
    <property type="entry name" value="Di-copper centre-containing domain"/>
    <property type="match status" value="1"/>
</dbReference>
<accession>A0A8H6ZUP2</accession>
<dbReference type="PROSITE" id="PS00498">
    <property type="entry name" value="TYROSINASE_2"/>
    <property type="match status" value="1"/>
</dbReference>
<dbReference type="GO" id="GO:0008810">
    <property type="term" value="F:cellulase activity"/>
    <property type="evidence" value="ECO:0007669"/>
    <property type="project" value="InterPro"/>
</dbReference>
<dbReference type="AlphaFoldDB" id="A0A8H6ZUP2"/>
<dbReference type="PANTHER" id="PTHR34002:SF9">
    <property type="entry name" value="XYLOGLUCAN-SPECIFIC ENDO-BETA-1,4-GLUCANASE A"/>
    <property type="match status" value="1"/>
</dbReference>
<dbReference type="GO" id="GO:0000272">
    <property type="term" value="P:polysaccharide catabolic process"/>
    <property type="evidence" value="ECO:0007669"/>
    <property type="project" value="UniProtKB-KW"/>
</dbReference>
<evidence type="ECO:0000256" key="1">
    <source>
        <dbReference type="ARBA" id="ARBA00005519"/>
    </source>
</evidence>
<dbReference type="SUPFAM" id="SSF49899">
    <property type="entry name" value="Concanavalin A-like lectins/glucanases"/>
    <property type="match status" value="1"/>
</dbReference>
<dbReference type="Pfam" id="PF00264">
    <property type="entry name" value="Tyrosinase"/>
    <property type="match status" value="1"/>
</dbReference>
<dbReference type="InterPro" id="IPR013319">
    <property type="entry name" value="GH11/12"/>
</dbReference>
<dbReference type="InterPro" id="IPR013320">
    <property type="entry name" value="ConA-like_dom_sf"/>
</dbReference>
<feature type="domain" description="Tyrosinase copper-binding" evidence="5">
    <location>
        <begin position="278"/>
        <end position="289"/>
    </location>
</feature>
<keyword evidence="2" id="KW-0378">Hydrolase</keyword>
<dbReference type="OrthoDB" id="6132182at2759"/>
<evidence type="ECO:0000259" key="5">
    <source>
        <dbReference type="PROSITE" id="PS00498"/>
    </source>
</evidence>
<gene>
    <name evidence="6" type="ORF">PC9H_008028</name>
</gene>
<dbReference type="Proteomes" id="UP000623687">
    <property type="component" value="Unassembled WGS sequence"/>
</dbReference>
<evidence type="ECO:0000256" key="2">
    <source>
        <dbReference type="RuleBase" id="RU361163"/>
    </source>
</evidence>
<dbReference type="VEuPathDB" id="FungiDB:PC9H_008028"/>
<sequence>MVLKAALGRPFIFLFVPLLLLTYGRADHHKVSEQCESFTVRREWRTLSKEERASWVDSVKCLHSIRHQRLSFAHQKTLMTKLHPSLYEDFSYAHAELDKTAHVTPNFLPWHRWILWMFEMRLRDSCGYTGPMPYWDWSLDTEDLTKAPVFDPDPEHGLGGGGDCYSTPTSDCTVETGAFSMASQTPVMLSFPIPHILRRNFSLYPYEHGLSNVARNLSLTRHNINNIMKQTEPGDYYMFQHRMTKVHNQVHNFVGGDLMGTCPMIMDTDECGSFTSNDPIFWLHHGQVDRIWVNWQNLHPENFNAFAGAPLHPKLYPNATNWKDYTPNASTEHIMMFDRISAPVPIGAVFNISEPPFCYKYDDDWESPQHNAKPRSTGRLNFLLSLYREYASDLNKSIMLQQLILAVSCISAVLAAPTAQTIAGPFDCIPAGSFTLCQNLWGRASGVGNQNSTLISSGNGVSWSTAYTWANGPNNVKSYANVESTTAKGVQLQNVKSAPTTWNWHYETQSSGIRADVAYDIWTGVPSSGTPASSASSFEIMIWLSGKGGIQPVGSQIQSNVNVAGHTWNLWRGPNANWQVLSFVSTTGDITNFNVDLNDFFKYIIANQGVAPTQFVQSIQAGTEPFVGQANLITDSYNVAINH</sequence>
<evidence type="ECO:0000259" key="4">
    <source>
        <dbReference type="PROSITE" id="PS00497"/>
    </source>
</evidence>
<keyword evidence="2" id="KW-0326">Glycosidase</keyword>
<dbReference type="InterPro" id="IPR002594">
    <property type="entry name" value="GH12"/>
</dbReference>
<feature type="domain" description="Tyrosinase copper-binding" evidence="4">
    <location>
        <begin position="102"/>
        <end position="119"/>
    </location>
</feature>
<keyword evidence="2" id="KW-0624">Polysaccharide degradation</keyword>
<feature type="chain" id="PRO_5034271435" description="Tyrosinase copper-binding domain-containing protein" evidence="3">
    <location>
        <begin position="27"/>
        <end position="643"/>
    </location>
</feature>
<dbReference type="PANTHER" id="PTHR34002">
    <property type="entry name" value="BLR1656 PROTEIN"/>
    <property type="match status" value="1"/>
</dbReference>
<dbReference type="Pfam" id="PF01670">
    <property type="entry name" value="Glyco_hydro_12"/>
    <property type="match status" value="1"/>
</dbReference>
<evidence type="ECO:0000256" key="3">
    <source>
        <dbReference type="SAM" id="SignalP"/>
    </source>
</evidence>
<dbReference type="Gene3D" id="2.60.120.180">
    <property type="match status" value="1"/>
</dbReference>
<dbReference type="GO" id="GO:0016491">
    <property type="term" value="F:oxidoreductase activity"/>
    <property type="evidence" value="ECO:0007669"/>
    <property type="project" value="InterPro"/>
</dbReference>
<dbReference type="PROSITE" id="PS00497">
    <property type="entry name" value="TYROSINASE_1"/>
    <property type="match status" value="1"/>
</dbReference>
<dbReference type="GeneID" id="59377846"/>
<keyword evidence="2" id="KW-0119">Carbohydrate metabolism</keyword>
<comment type="similarity">
    <text evidence="1 2">Belongs to the glycosyl hydrolase 12 (cellulase H) family.</text>
</comment>
<organism evidence="6 7">
    <name type="scientific">Pleurotus ostreatus</name>
    <name type="common">Oyster mushroom</name>
    <name type="synonym">White-rot fungus</name>
    <dbReference type="NCBI Taxonomy" id="5322"/>
    <lineage>
        <taxon>Eukaryota</taxon>
        <taxon>Fungi</taxon>
        <taxon>Dikarya</taxon>
        <taxon>Basidiomycota</taxon>
        <taxon>Agaricomycotina</taxon>
        <taxon>Agaricomycetes</taxon>
        <taxon>Agaricomycetidae</taxon>
        <taxon>Agaricales</taxon>
        <taxon>Pleurotineae</taxon>
        <taxon>Pleurotaceae</taxon>
        <taxon>Pleurotus</taxon>
    </lineage>
</organism>
<keyword evidence="7" id="KW-1185">Reference proteome</keyword>
<proteinExistence type="inferred from homology"/>
<dbReference type="InterPro" id="IPR002227">
    <property type="entry name" value="Tyrosinase_Cu-bd"/>
</dbReference>
<protein>
    <recommendedName>
        <fullName evidence="4 5">Tyrosinase copper-binding domain-containing protein</fullName>
    </recommendedName>
</protein>
<dbReference type="InterPro" id="IPR008922">
    <property type="entry name" value="Di-copper_centre_dom_sf"/>
</dbReference>
<keyword evidence="3" id="KW-0732">Signal</keyword>
<evidence type="ECO:0000313" key="7">
    <source>
        <dbReference type="Proteomes" id="UP000623687"/>
    </source>
</evidence>
<comment type="caution">
    <text evidence="6">The sequence shown here is derived from an EMBL/GenBank/DDBJ whole genome shotgun (WGS) entry which is preliminary data.</text>
</comment>
<dbReference type="RefSeq" id="XP_036631168.1">
    <property type="nucleotide sequence ID" value="XM_036777548.1"/>
</dbReference>
<evidence type="ECO:0000313" key="6">
    <source>
        <dbReference type="EMBL" id="KAF7428796.1"/>
    </source>
</evidence>
<feature type="signal peptide" evidence="3">
    <location>
        <begin position="1"/>
        <end position="26"/>
    </location>
</feature>
<reference evidence="6" key="1">
    <citation type="submission" date="2019-07" db="EMBL/GenBank/DDBJ databases">
        <authorList>
            <person name="Palmer J.M."/>
        </authorList>
    </citation>
    <scope>NUCLEOTIDE SEQUENCE</scope>
    <source>
        <strain evidence="6">PC9</strain>
    </source>
</reference>
<dbReference type="SMR" id="A0A8H6ZUP2"/>
<dbReference type="PRINTS" id="PR00092">
    <property type="entry name" value="TYROSINASE"/>
</dbReference>
<dbReference type="EMBL" id="JACETU010000005">
    <property type="protein sequence ID" value="KAF7428796.1"/>
    <property type="molecule type" value="Genomic_DNA"/>
</dbReference>
<dbReference type="Gene3D" id="1.10.1280.10">
    <property type="entry name" value="Di-copper center containing domain from catechol oxidase"/>
    <property type="match status" value="1"/>
</dbReference>